<feature type="non-terminal residue" evidence="2">
    <location>
        <position position="1"/>
    </location>
</feature>
<dbReference type="AlphaFoldDB" id="A0A382TDJ6"/>
<dbReference type="Gene3D" id="1.25.10.10">
    <property type="entry name" value="Leucine-rich Repeat Variant"/>
    <property type="match status" value="1"/>
</dbReference>
<sequence>RAHRIVRFNLSENGAGYAADHLGDFIRSSSASFRPIDVKQGPDGALYIADWSNPIIQHGEVDFRDPRRDKVHGRIWRVTFKGRKLQKLRNLTKENNIALFDVLLTENAYDQSKARRVLHERGPVILPDLKKWLKGQGENETAQLEALWLHEAVNVVNASLLMLTLEANDGRVRAGAMRVLAHWHDRLNTTELHAAAGIRDKHPRVRLEAMRVFAEMKDSTVAHQYAQYALQALDQPMDKFLDYGLWLTMNDLAEPFVRGMQNGALNFKDKTSHAEFALRSLQPGQGAALINKLVRQRKLPAD</sequence>
<dbReference type="PANTHER" id="PTHR33546:SF1">
    <property type="entry name" value="LARGE, MULTIFUNCTIONAL SECRETED PROTEIN"/>
    <property type="match status" value="1"/>
</dbReference>
<gene>
    <name evidence="2" type="ORF">METZ01_LOCUS373058</name>
</gene>
<protein>
    <recommendedName>
        <fullName evidence="1">DUF7133 domain-containing protein</fullName>
    </recommendedName>
</protein>
<organism evidence="2">
    <name type="scientific">marine metagenome</name>
    <dbReference type="NCBI Taxonomy" id="408172"/>
    <lineage>
        <taxon>unclassified sequences</taxon>
        <taxon>metagenomes</taxon>
        <taxon>ecological metagenomes</taxon>
    </lineage>
</organism>
<dbReference type="Pfam" id="PF23500">
    <property type="entry name" value="DUF7133"/>
    <property type="match status" value="1"/>
</dbReference>
<dbReference type="EMBL" id="UINC01135819">
    <property type="protein sequence ID" value="SVD20204.1"/>
    <property type="molecule type" value="Genomic_DNA"/>
</dbReference>
<feature type="non-terminal residue" evidence="2">
    <location>
        <position position="302"/>
    </location>
</feature>
<evidence type="ECO:0000313" key="2">
    <source>
        <dbReference type="EMBL" id="SVD20204.1"/>
    </source>
</evidence>
<feature type="domain" description="DUF7133" evidence="1">
    <location>
        <begin position="5"/>
        <end position="80"/>
    </location>
</feature>
<reference evidence="2" key="1">
    <citation type="submission" date="2018-05" db="EMBL/GenBank/DDBJ databases">
        <authorList>
            <person name="Lanie J.A."/>
            <person name="Ng W.-L."/>
            <person name="Kazmierczak K.M."/>
            <person name="Andrzejewski T.M."/>
            <person name="Davidsen T.M."/>
            <person name="Wayne K.J."/>
            <person name="Tettelin H."/>
            <person name="Glass J.I."/>
            <person name="Rusch D."/>
            <person name="Podicherti R."/>
            <person name="Tsui H.-C.T."/>
            <person name="Winkler M.E."/>
        </authorList>
    </citation>
    <scope>NUCLEOTIDE SEQUENCE</scope>
</reference>
<dbReference type="InterPro" id="IPR011989">
    <property type="entry name" value="ARM-like"/>
</dbReference>
<dbReference type="InterPro" id="IPR055557">
    <property type="entry name" value="DUF7133"/>
</dbReference>
<proteinExistence type="predicted"/>
<accession>A0A382TDJ6</accession>
<evidence type="ECO:0000259" key="1">
    <source>
        <dbReference type="Pfam" id="PF23500"/>
    </source>
</evidence>
<name>A0A382TDJ6_9ZZZZ</name>
<dbReference type="PANTHER" id="PTHR33546">
    <property type="entry name" value="LARGE, MULTIFUNCTIONAL SECRETED PROTEIN-RELATED"/>
    <property type="match status" value="1"/>
</dbReference>